<protein>
    <submittedName>
        <fullName evidence="3">Redoxin domain-containing protein</fullName>
    </submittedName>
</protein>
<feature type="compositionally biased region" description="Low complexity" evidence="1">
    <location>
        <begin position="59"/>
        <end position="69"/>
    </location>
</feature>
<reference evidence="3 4" key="1">
    <citation type="submission" date="2021-01" db="EMBL/GenBank/DDBJ databases">
        <title>Genome public.</title>
        <authorList>
            <person name="Liu C."/>
            <person name="Sun Q."/>
        </authorList>
    </citation>
    <scope>NUCLEOTIDE SEQUENCE [LARGE SCALE GENOMIC DNA]</scope>
    <source>
        <strain evidence="3 4">YIM B02515</strain>
    </source>
</reference>
<accession>A0ABS1TI99</accession>
<dbReference type="InterPro" id="IPR000866">
    <property type="entry name" value="AhpC/TSA"/>
</dbReference>
<feature type="domain" description="Thioredoxin" evidence="2">
    <location>
        <begin position="72"/>
        <end position="209"/>
    </location>
</feature>
<dbReference type="SUPFAM" id="SSF52833">
    <property type="entry name" value="Thioredoxin-like"/>
    <property type="match status" value="1"/>
</dbReference>
<keyword evidence="4" id="KW-1185">Reference proteome</keyword>
<dbReference type="Pfam" id="PF00578">
    <property type="entry name" value="AhpC-TSA"/>
    <property type="match status" value="1"/>
</dbReference>
<dbReference type="Proteomes" id="UP000632377">
    <property type="component" value="Unassembled WGS sequence"/>
</dbReference>
<proteinExistence type="predicted"/>
<dbReference type="PANTHER" id="PTHR42852">
    <property type="entry name" value="THIOL:DISULFIDE INTERCHANGE PROTEIN DSBE"/>
    <property type="match status" value="1"/>
</dbReference>
<evidence type="ECO:0000259" key="2">
    <source>
        <dbReference type="PROSITE" id="PS51352"/>
    </source>
</evidence>
<dbReference type="InterPro" id="IPR017937">
    <property type="entry name" value="Thioredoxin_CS"/>
</dbReference>
<dbReference type="CDD" id="cd02966">
    <property type="entry name" value="TlpA_like_family"/>
    <property type="match status" value="1"/>
</dbReference>
<feature type="compositionally biased region" description="Polar residues" evidence="1">
    <location>
        <begin position="36"/>
        <end position="58"/>
    </location>
</feature>
<gene>
    <name evidence="3" type="ORF">JK636_21700</name>
</gene>
<dbReference type="InterPro" id="IPR050553">
    <property type="entry name" value="Thioredoxin_ResA/DsbE_sf"/>
</dbReference>
<dbReference type="Gene3D" id="3.40.30.10">
    <property type="entry name" value="Glutaredoxin"/>
    <property type="match status" value="1"/>
</dbReference>
<name>A0ABS1TI99_9CLOT</name>
<comment type="caution">
    <text evidence="3">The sequence shown here is derived from an EMBL/GenBank/DDBJ whole genome shotgun (WGS) entry which is preliminary data.</text>
</comment>
<dbReference type="EMBL" id="JAESWC010000018">
    <property type="protein sequence ID" value="MBL4938331.1"/>
    <property type="molecule type" value="Genomic_DNA"/>
</dbReference>
<dbReference type="InterPro" id="IPR013766">
    <property type="entry name" value="Thioredoxin_domain"/>
</dbReference>
<evidence type="ECO:0000256" key="1">
    <source>
        <dbReference type="SAM" id="MobiDB-lite"/>
    </source>
</evidence>
<dbReference type="RefSeq" id="WP_202751054.1">
    <property type="nucleotide sequence ID" value="NZ_JAESWC010000018.1"/>
</dbReference>
<feature type="region of interest" description="Disordered" evidence="1">
    <location>
        <begin position="36"/>
        <end position="69"/>
    </location>
</feature>
<organism evidence="3 4">
    <name type="scientific">Clostridium rhizosphaerae</name>
    <dbReference type="NCBI Taxonomy" id="2803861"/>
    <lineage>
        <taxon>Bacteria</taxon>
        <taxon>Bacillati</taxon>
        <taxon>Bacillota</taxon>
        <taxon>Clostridia</taxon>
        <taxon>Eubacteriales</taxon>
        <taxon>Clostridiaceae</taxon>
        <taxon>Clostridium</taxon>
    </lineage>
</organism>
<evidence type="ECO:0000313" key="4">
    <source>
        <dbReference type="Proteomes" id="UP000632377"/>
    </source>
</evidence>
<dbReference type="PROSITE" id="PS51352">
    <property type="entry name" value="THIOREDOXIN_2"/>
    <property type="match status" value="1"/>
</dbReference>
<dbReference type="PANTHER" id="PTHR42852:SF17">
    <property type="entry name" value="THIOREDOXIN-LIKE PROTEIN HI_1115"/>
    <property type="match status" value="1"/>
</dbReference>
<dbReference type="InterPro" id="IPR036249">
    <property type="entry name" value="Thioredoxin-like_sf"/>
</dbReference>
<evidence type="ECO:0000313" key="3">
    <source>
        <dbReference type="EMBL" id="MBL4938331.1"/>
    </source>
</evidence>
<dbReference type="PROSITE" id="PS00194">
    <property type="entry name" value="THIOREDOXIN_1"/>
    <property type="match status" value="1"/>
</dbReference>
<sequence length="209" mass="23394">MKRTLIVLGILFLICGSTYTVYNYNKSLSKSPAAITSKQNSDSTQNQISTNNSPVSEQNNSNTASNNKTTFKNAKVKAADFKLKDLNGKEVSLSDFKGKKVFLNFWASWCPPCKAEMPDIQKLYQETKDSDLVILAVNLDTDNTTAQNFVKNNKYTFPVLLDSDNDAAIKYQIVSIPTSYFIDKEGNIVDKHIGSMTLENMKSYIDNIK</sequence>